<dbReference type="VEuPathDB" id="VectorBase:AATE012094"/>
<evidence type="ECO:0000313" key="1">
    <source>
        <dbReference type="EnsemblMetazoa" id="AATE012094-PA.1"/>
    </source>
</evidence>
<accession>A0A182J653</accession>
<sequence>MSIASQFRREPLLGKWYGTQPHLPWIMLARHSTMQLTLSQRHWVPFHMQRSKSFPQGGENSPINCGTSRLFMSRMSCSCRYWLRFVSPPTPEMCSSIRNMLDNSVALRLPGRRIEVARARAAAAEIRFRLHTVTAGNGRFQRIQHSIIWVGLFTPPREQLYAVINELTVTVGVSTLHDQEITSSVMALIVDATTANDHTDLSSGL</sequence>
<name>A0A182J653_ANOAO</name>
<organism evidence="1">
    <name type="scientific">Anopheles atroparvus</name>
    <name type="common">European mosquito</name>
    <dbReference type="NCBI Taxonomy" id="41427"/>
    <lineage>
        <taxon>Eukaryota</taxon>
        <taxon>Metazoa</taxon>
        <taxon>Ecdysozoa</taxon>
        <taxon>Arthropoda</taxon>
        <taxon>Hexapoda</taxon>
        <taxon>Insecta</taxon>
        <taxon>Pterygota</taxon>
        <taxon>Neoptera</taxon>
        <taxon>Endopterygota</taxon>
        <taxon>Diptera</taxon>
        <taxon>Nematocera</taxon>
        <taxon>Culicoidea</taxon>
        <taxon>Culicidae</taxon>
        <taxon>Anophelinae</taxon>
        <taxon>Anopheles</taxon>
    </lineage>
</organism>
<protein>
    <submittedName>
        <fullName evidence="1">Uncharacterized protein</fullName>
    </submittedName>
</protein>
<dbReference type="EnsemblMetazoa" id="AATE012094-RA">
    <property type="protein sequence ID" value="AATE012094-PA.1"/>
    <property type="gene ID" value="AATE012094"/>
</dbReference>
<proteinExistence type="predicted"/>
<reference evidence="1" key="1">
    <citation type="submission" date="2022-08" db="UniProtKB">
        <authorList>
            <consortium name="EnsemblMetazoa"/>
        </authorList>
    </citation>
    <scope>IDENTIFICATION</scope>
    <source>
        <strain evidence="1">EBRO</strain>
    </source>
</reference>
<dbReference type="AlphaFoldDB" id="A0A182J653"/>